<feature type="compositionally biased region" description="Basic and acidic residues" evidence="9">
    <location>
        <begin position="499"/>
        <end position="518"/>
    </location>
</feature>
<feature type="compositionally biased region" description="Low complexity" evidence="9">
    <location>
        <begin position="129"/>
        <end position="144"/>
    </location>
</feature>
<dbReference type="GO" id="GO:0004651">
    <property type="term" value="F:polynucleotide 5'-phosphatase activity"/>
    <property type="evidence" value="ECO:0007669"/>
    <property type="project" value="UniProtKB-UniRule"/>
</dbReference>
<evidence type="ECO:0000313" key="11">
    <source>
        <dbReference type="EMBL" id="CAF9929909.1"/>
    </source>
</evidence>
<dbReference type="GO" id="GO:0140818">
    <property type="term" value="F:mRNA 5'-triphosphate monophosphatase activity"/>
    <property type="evidence" value="ECO:0007669"/>
    <property type="project" value="UniProtKB-EC"/>
</dbReference>
<dbReference type="InterPro" id="IPR033469">
    <property type="entry name" value="CYTH-like_dom_sf"/>
</dbReference>
<dbReference type="GO" id="GO:0006370">
    <property type="term" value="P:7-methylguanosine mRNA capping"/>
    <property type="evidence" value="ECO:0007669"/>
    <property type="project" value="UniProtKB-UniRule"/>
</dbReference>
<dbReference type="Gene3D" id="3.20.100.10">
    <property type="entry name" value="mRNA triphosphatase Cet1-like"/>
    <property type="match status" value="1"/>
</dbReference>
<keyword evidence="12" id="KW-1185">Reference proteome</keyword>
<feature type="compositionally biased region" description="Polar residues" evidence="9">
    <location>
        <begin position="177"/>
        <end position="202"/>
    </location>
</feature>
<evidence type="ECO:0000256" key="4">
    <source>
        <dbReference type="ARBA" id="ARBA00022664"/>
    </source>
</evidence>
<evidence type="ECO:0000256" key="5">
    <source>
        <dbReference type="ARBA" id="ARBA00022801"/>
    </source>
</evidence>
<accession>A0A8H3FVA7</accession>
<dbReference type="AlphaFoldDB" id="A0A8H3FVA7"/>
<protein>
    <recommendedName>
        <fullName evidence="8">mRNA-capping enzyme subunit beta</fullName>
        <ecNumber evidence="8">3.6.1.74</ecNumber>
    </recommendedName>
    <alternativeName>
        <fullName evidence="8">mRNA 5'-phosphatase</fullName>
    </alternativeName>
    <alternativeName>
        <fullName evidence="8">mRNA 5'-triphosphate monophosphatase</fullName>
    </alternativeName>
</protein>
<feature type="compositionally biased region" description="Polar residues" evidence="9">
    <location>
        <begin position="152"/>
        <end position="170"/>
    </location>
</feature>
<dbReference type="SUPFAM" id="SSF55154">
    <property type="entry name" value="CYTH-like phosphatases"/>
    <property type="match status" value="1"/>
</dbReference>
<comment type="catalytic activity">
    <reaction evidence="7">
        <text>a 5'-end triphospho-ribonucleoside in mRNA + H2O = a 5'-end diphospho-ribonucleoside in mRNA + phosphate + H(+)</text>
        <dbReference type="Rhea" id="RHEA:67004"/>
        <dbReference type="Rhea" id="RHEA-COMP:17164"/>
        <dbReference type="Rhea" id="RHEA-COMP:17165"/>
        <dbReference type="ChEBI" id="CHEBI:15377"/>
        <dbReference type="ChEBI" id="CHEBI:15378"/>
        <dbReference type="ChEBI" id="CHEBI:43474"/>
        <dbReference type="ChEBI" id="CHEBI:167616"/>
        <dbReference type="ChEBI" id="CHEBI:167618"/>
        <dbReference type="EC" id="3.6.1.74"/>
    </reaction>
    <physiologicalReaction direction="left-to-right" evidence="7">
        <dbReference type="Rhea" id="RHEA:67005"/>
    </physiologicalReaction>
</comment>
<evidence type="ECO:0000256" key="8">
    <source>
        <dbReference type="RuleBase" id="RU367053"/>
    </source>
</evidence>
<gene>
    <name evidence="11" type="primary">CET1</name>
    <name evidence="11" type="ORF">IMSHALPRED_008036</name>
</gene>
<dbReference type="EC" id="3.6.1.74" evidence="8"/>
<feature type="compositionally biased region" description="Polar residues" evidence="9">
    <location>
        <begin position="223"/>
        <end position="241"/>
    </location>
</feature>
<evidence type="ECO:0000256" key="1">
    <source>
        <dbReference type="ARBA" id="ARBA00001946"/>
    </source>
</evidence>
<dbReference type="InterPro" id="IPR037009">
    <property type="entry name" value="mRNA_triPase_Cet1_sf"/>
</dbReference>
<feature type="compositionally biased region" description="Polar residues" evidence="9">
    <location>
        <begin position="100"/>
        <end position="128"/>
    </location>
</feature>
<sequence length="902" mass="98782">MDIRSIIDADDAPPPRKRSVPGSISQDYRPRPAGYPNPQEAQTPTYKERRDGRPPQPSPLQTPGHSDYWANGPSHSAARSPYQQTPTGLNSGQYPPPHIPSQSPVHGPQYSQRDNFPSSGTPANRSFGPSTPVSQTPTTSTPGSAHGYSNLGRPSSSHSIPTPNSAQQPPSYFRDSPQASHTQLRTLSQSQTGPQYMSQPSTPLGPPSTFPRSNFTLRRESPGSYNREQTSQGATYGQPQAASPFAGTAGSPQNYGVRHSQSTSHEPNTLRERERSLSVSPKTRLPSLPDMNWSEMPSSEAATWNREVTPARRKVEVNSPDLVSVHEPTMNRTQSTQSRMSSIGVNGLLNAAPTSESPERVNRPSQSGTPSILNTENKTTSFDYIPRNHISSAPYHVNAPSVPQMPSDTKMPPSAKVETPAPIDSTSKSTKKRAHDQTSTGDEPKRPIDLEQIAVSTNKTPNPSQPAKKKPRLGDSPNNPMQVSVEDSDADQSTSAPDTKSESKTKPEKKQKPSRWKEIPIWAQSVPRHNRHPNGNPRRAAPRQAPNASAPAQSNGQPNGLQGADGHSNQANGVHVPVAQPTLADTGPLGPWEPSFLNIIPADELVRIISDWLFQNVVQREDVGVGPAGGGTGGGAVLEIEAKIGQLIDKNTNDRLRLPVLNECVVSHSDPNIRIAFKSSMTELQHRTINRFLNEALLKSKSSIRAPASSTRTSRIPMDYKHTKETDTFYELTQAGALALPPSIASGLNINPRHANKSKVRITTNDKTGEVLAKIIKARVADIDIYSPRTLFDWRISVNVEMDYKGEMTDLVEPQTRDGKQADRIKDRMSYRHLAYQIDLTQVTPAEATSKTEKEHELEIEVSSEEVRRQGQLLMNGQVSQYEDLIRGFVDNVRILARHCQS</sequence>
<keyword evidence="8" id="KW-0506">mRNA capping</keyword>
<keyword evidence="5 8" id="KW-0378">Hydrolase</keyword>
<dbReference type="InterPro" id="IPR040343">
    <property type="entry name" value="Cet1/Ctl1"/>
</dbReference>
<evidence type="ECO:0000256" key="6">
    <source>
        <dbReference type="ARBA" id="ARBA00023242"/>
    </source>
</evidence>
<evidence type="ECO:0000256" key="7">
    <source>
        <dbReference type="ARBA" id="ARBA00047740"/>
    </source>
</evidence>
<reference evidence="11" key="1">
    <citation type="submission" date="2021-03" db="EMBL/GenBank/DDBJ databases">
        <authorList>
            <person name="Tagirdzhanova G."/>
        </authorList>
    </citation>
    <scope>NUCLEOTIDE SEQUENCE</scope>
</reference>
<evidence type="ECO:0000259" key="10">
    <source>
        <dbReference type="Pfam" id="PF02940"/>
    </source>
</evidence>
<comment type="caution">
    <text evidence="11">The sequence shown here is derived from an EMBL/GenBank/DDBJ whole genome shotgun (WGS) entry which is preliminary data.</text>
</comment>
<name>A0A8H3FVA7_9LECA</name>
<evidence type="ECO:0000256" key="9">
    <source>
        <dbReference type="SAM" id="MobiDB-lite"/>
    </source>
</evidence>
<keyword evidence="4 8" id="KW-0507">mRNA processing</keyword>
<dbReference type="OrthoDB" id="272147at2759"/>
<feature type="compositionally biased region" description="Polar residues" evidence="9">
    <location>
        <begin position="250"/>
        <end position="267"/>
    </location>
</feature>
<organism evidence="11 12">
    <name type="scientific">Imshaugia aleurites</name>
    <dbReference type="NCBI Taxonomy" id="172621"/>
    <lineage>
        <taxon>Eukaryota</taxon>
        <taxon>Fungi</taxon>
        <taxon>Dikarya</taxon>
        <taxon>Ascomycota</taxon>
        <taxon>Pezizomycotina</taxon>
        <taxon>Lecanoromycetes</taxon>
        <taxon>OSLEUM clade</taxon>
        <taxon>Lecanoromycetidae</taxon>
        <taxon>Lecanorales</taxon>
        <taxon>Lecanorineae</taxon>
        <taxon>Parmeliaceae</taxon>
        <taxon>Imshaugia</taxon>
    </lineage>
</organism>
<feature type="compositionally biased region" description="Polar residues" evidence="9">
    <location>
        <begin position="363"/>
        <end position="382"/>
    </location>
</feature>
<feature type="region of interest" description="Disordered" evidence="9">
    <location>
        <begin position="1"/>
        <end position="573"/>
    </location>
</feature>
<feature type="compositionally biased region" description="Polar residues" evidence="9">
    <location>
        <begin position="81"/>
        <end position="93"/>
    </location>
</feature>
<comment type="subunit">
    <text evidence="8">Heterodimer. The mRNA-capping enzyme is composed of two separate chains alpha and beta, respectively a mRNA guanylyltransferase and an mRNA 5'-triphosphate monophosphatase.</text>
</comment>
<feature type="domain" description="mRNA triphosphatase Cet1-like" evidence="10">
    <location>
        <begin position="603"/>
        <end position="862"/>
    </location>
</feature>
<dbReference type="EMBL" id="CAJPDT010000055">
    <property type="protein sequence ID" value="CAF9929909.1"/>
    <property type="molecule type" value="Genomic_DNA"/>
</dbReference>
<dbReference type="Proteomes" id="UP000664534">
    <property type="component" value="Unassembled WGS sequence"/>
</dbReference>
<evidence type="ECO:0000313" key="12">
    <source>
        <dbReference type="Proteomes" id="UP000664534"/>
    </source>
</evidence>
<evidence type="ECO:0000256" key="2">
    <source>
        <dbReference type="ARBA" id="ARBA00004123"/>
    </source>
</evidence>
<comment type="similarity">
    <text evidence="3 8">Belongs to the fungal TPase family.</text>
</comment>
<dbReference type="PANTHER" id="PTHR28118">
    <property type="entry name" value="POLYNUCLEOTIDE 5'-TRIPHOSPHATASE-RELATED"/>
    <property type="match status" value="1"/>
</dbReference>
<dbReference type="GO" id="GO:0031533">
    <property type="term" value="C:mRNA capping enzyme complex"/>
    <property type="evidence" value="ECO:0007669"/>
    <property type="project" value="UniProtKB-UniRule"/>
</dbReference>
<comment type="cofactor">
    <cofactor evidence="1 8">
        <name>Mg(2+)</name>
        <dbReference type="ChEBI" id="CHEBI:18420"/>
    </cofactor>
</comment>
<comment type="subcellular location">
    <subcellularLocation>
        <location evidence="2 8">Nucleus</location>
    </subcellularLocation>
</comment>
<dbReference type="InterPro" id="IPR004206">
    <property type="entry name" value="mRNA_triPase_Cet1"/>
</dbReference>
<feature type="compositionally biased region" description="Low complexity" evidence="9">
    <location>
        <begin position="533"/>
        <end position="556"/>
    </location>
</feature>
<feature type="compositionally biased region" description="Polar residues" evidence="9">
    <location>
        <begin position="330"/>
        <end position="344"/>
    </location>
</feature>
<proteinExistence type="inferred from homology"/>
<dbReference type="Pfam" id="PF02940">
    <property type="entry name" value="mRNA_triPase"/>
    <property type="match status" value="1"/>
</dbReference>
<evidence type="ECO:0000256" key="3">
    <source>
        <dbReference type="ARBA" id="ARBA00006345"/>
    </source>
</evidence>
<dbReference type="CDD" id="cd07470">
    <property type="entry name" value="CYTH-like_mRNA_RTPase"/>
    <property type="match status" value="1"/>
</dbReference>
<comment type="function">
    <text evidence="8">First step of mRNA capping. Converts the 5'-triphosphate end of a nascent mRNA chain into a diphosphate end.</text>
</comment>
<keyword evidence="6 8" id="KW-0539">Nucleus</keyword>
<dbReference type="PANTHER" id="PTHR28118:SF1">
    <property type="entry name" value="POLYNUCLEOTIDE 5'-TRIPHOSPHATASE CTL1-RELATED"/>
    <property type="match status" value="1"/>
</dbReference>